<comment type="caution">
    <text evidence="1">The sequence shown here is derived from an EMBL/GenBank/DDBJ whole genome shotgun (WGS) entry which is preliminary data.</text>
</comment>
<evidence type="ECO:0000313" key="1">
    <source>
        <dbReference type="EMBL" id="MDO7847436.1"/>
    </source>
</evidence>
<sequence length="466" mass="53492">MKRIFNIPATLLELRAQVATLAGGKKLLAKSVHWDKVCWLLDKLGNTQYYDKRTNVDSYVAIKKEKLRSICGKVYADHMLEVLLENNIIETTGSYQAGASSKSYRLTETHRYAKKVCVFNQDSKFLTKLLLADLTTDGDKYLREAIQNDLGFRYEDLLADLSLPVATPSYDGLNFELNTEADLAAWNEHLTALHPHLAGLSPKLQSLVQSAGRIYTKQFFAHRDTKGGRLHTNVTNLATEGRQYLALAGQTELVNTDIPASQLVFACVPLLKHFNNVPPDDVNDWIALCTSDDAYERLHLEMYRMHFDECSANYRCIEDEEEARYYYRKDFKSKFFASIYYSELRFNIGPLATPESLFMWERFPSVMQWVVGQKQDDYTKFACNMQKAESDFVIDTFGYQAMRWMLPTVTIHDSALVPAKFGRDVLQYFQEWLDGQLQVTNAKVKIKAQPLSEAARLILEETYQLF</sequence>
<protein>
    <recommendedName>
        <fullName evidence="3">DNA-directed DNA polymerase family A palm domain-containing protein</fullName>
    </recommendedName>
</protein>
<evidence type="ECO:0000313" key="2">
    <source>
        <dbReference type="Proteomes" id="UP001167796"/>
    </source>
</evidence>
<dbReference type="Proteomes" id="UP001167796">
    <property type="component" value="Unassembled WGS sequence"/>
</dbReference>
<name>A0ABT9AC58_9BACT</name>
<evidence type="ECO:0008006" key="3">
    <source>
        <dbReference type="Google" id="ProtNLM"/>
    </source>
</evidence>
<dbReference type="RefSeq" id="WP_305012112.1">
    <property type="nucleotide sequence ID" value="NZ_JAUQSX010000006.1"/>
</dbReference>
<accession>A0ABT9AC58</accession>
<keyword evidence="2" id="KW-1185">Reference proteome</keyword>
<reference evidence="1" key="1">
    <citation type="submission" date="2023-07" db="EMBL/GenBank/DDBJ databases">
        <authorList>
            <person name="Kim M.K."/>
        </authorList>
    </citation>
    <scope>NUCLEOTIDE SEQUENCE</scope>
    <source>
        <strain evidence="1">M29</strain>
    </source>
</reference>
<dbReference type="EMBL" id="JAUQSX010000006">
    <property type="protein sequence ID" value="MDO7847436.1"/>
    <property type="molecule type" value="Genomic_DNA"/>
</dbReference>
<organism evidence="1 2">
    <name type="scientific">Hymenobacter mellowenesis</name>
    <dbReference type="NCBI Taxonomy" id="3063995"/>
    <lineage>
        <taxon>Bacteria</taxon>
        <taxon>Pseudomonadati</taxon>
        <taxon>Bacteroidota</taxon>
        <taxon>Cytophagia</taxon>
        <taxon>Cytophagales</taxon>
        <taxon>Hymenobacteraceae</taxon>
        <taxon>Hymenobacter</taxon>
    </lineage>
</organism>
<gene>
    <name evidence="1" type="ORF">Q5H92_13785</name>
</gene>
<proteinExistence type="predicted"/>